<name>A0A955KV69_9BACT</name>
<dbReference type="InterPro" id="IPR050834">
    <property type="entry name" value="Glycosyltransf_2"/>
</dbReference>
<evidence type="ECO:0000313" key="3">
    <source>
        <dbReference type="Proteomes" id="UP000748332"/>
    </source>
</evidence>
<dbReference type="CDD" id="cd00761">
    <property type="entry name" value="Glyco_tranf_GTA_type"/>
    <property type="match status" value="1"/>
</dbReference>
<dbReference type="EMBL" id="JAGQLM010000024">
    <property type="protein sequence ID" value="MCA9374808.1"/>
    <property type="molecule type" value="Genomic_DNA"/>
</dbReference>
<dbReference type="Gene3D" id="3.90.550.10">
    <property type="entry name" value="Spore Coat Polysaccharide Biosynthesis Protein SpsA, Chain A"/>
    <property type="match status" value="1"/>
</dbReference>
<reference evidence="2" key="2">
    <citation type="journal article" date="2021" name="Microbiome">
        <title>Successional dynamics and alternative stable states in a saline activated sludge microbial community over 9 years.</title>
        <authorList>
            <person name="Wang Y."/>
            <person name="Ye J."/>
            <person name="Ju F."/>
            <person name="Liu L."/>
            <person name="Boyd J.A."/>
            <person name="Deng Y."/>
            <person name="Parks D.H."/>
            <person name="Jiang X."/>
            <person name="Yin X."/>
            <person name="Woodcroft B.J."/>
            <person name="Tyson G.W."/>
            <person name="Hugenholtz P."/>
            <person name="Polz M.F."/>
            <person name="Zhang T."/>
        </authorList>
    </citation>
    <scope>NUCLEOTIDE SEQUENCE</scope>
    <source>
        <strain evidence="2">HKST-UBA16</strain>
    </source>
</reference>
<sequence length="465" mass="54196">MTFNEGFWLKKTVDSLISSCKGRKVNYEIIIVDDGSTDGSTKFITNQNKEYSKVKLLRNEVGLGVAKARNLGAKSAKGEVFMFVDAHMIFPENLLSKVESRLKNSPKIAILGIHCLDESLYSDSPDLSTINIYTNSDRTFFSPRWIIPKKTTRRIFRVPFVIAASLIVRREVFEKVHGFGDYIEKWGPEDRTFSLTAYLFGFDCYFDPNIWIWHRYKKNEELSNEVKEKKNDIYFNIISACYCLYDRHHFDLALNQMIKGFPSLYSSPYYKKFVQKKSTLNKYKSFVNSHSTRTVTQFESEFSEYLPYLVDEGLALSFKHAKEDPDKALSVLSEILSHPVLSNPNENKKYLPYIYFRLAFVNGEMKKEKFSTQKKYLEKSIRHDHFFIPSYVLYARYLSSQKEYKHALSLLFSAKEISRNHLYQRDNYYTDQDTDAHASVPFIEELIGWILHTDVGEKSSKAGDK</sequence>
<dbReference type="AlphaFoldDB" id="A0A955KV69"/>
<reference evidence="2" key="1">
    <citation type="submission" date="2020-04" db="EMBL/GenBank/DDBJ databases">
        <authorList>
            <person name="Zhang T."/>
        </authorList>
    </citation>
    <scope>NUCLEOTIDE SEQUENCE</scope>
    <source>
        <strain evidence="2">HKST-UBA16</strain>
    </source>
</reference>
<dbReference type="SUPFAM" id="SSF53448">
    <property type="entry name" value="Nucleotide-diphospho-sugar transferases"/>
    <property type="match status" value="1"/>
</dbReference>
<feature type="domain" description="Glycosyltransferase 2-like" evidence="1">
    <location>
        <begin position="2"/>
        <end position="175"/>
    </location>
</feature>
<accession>A0A955KV69</accession>
<dbReference type="InterPro" id="IPR029044">
    <property type="entry name" value="Nucleotide-diphossugar_trans"/>
</dbReference>
<evidence type="ECO:0000259" key="1">
    <source>
        <dbReference type="Pfam" id="PF00535"/>
    </source>
</evidence>
<dbReference type="PANTHER" id="PTHR43685:SF2">
    <property type="entry name" value="GLYCOSYLTRANSFERASE 2-LIKE DOMAIN-CONTAINING PROTEIN"/>
    <property type="match status" value="1"/>
</dbReference>
<proteinExistence type="predicted"/>
<comment type="caution">
    <text evidence="2">The sequence shown here is derived from an EMBL/GenBank/DDBJ whole genome shotgun (WGS) entry which is preliminary data.</text>
</comment>
<gene>
    <name evidence="2" type="ORF">KC622_00595</name>
</gene>
<protein>
    <submittedName>
        <fullName evidence="2">Glycosyltransferase family 2 protein</fullName>
    </submittedName>
</protein>
<dbReference type="InterPro" id="IPR001173">
    <property type="entry name" value="Glyco_trans_2-like"/>
</dbReference>
<evidence type="ECO:0000313" key="2">
    <source>
        <dbReference type="EMBL" id="MCA9374808.1"/>
    </source>
</evidence>
<dbReference type="Pfam" id="PF00535">
    <property type="entry name" value="Glycos_transf_2"/>
    <property type="match status" value="1"/>
</dbReference>
<organism evidence="2 3">
    <name type="scientific">Candidatus Dojkabacteria bacterium</name>
    <dbReference type="NCBI Taxonomy" id="2099670"/>
    <lineage>
        <taxon>Bacteria</taxon>
        <taxon>Candidatus Dojkabacteria</taxon>
    </lineage>
</organism>
<dbReference type="Proteomes" id="UP000748332">
    <property type="component" value="Unassembled WGS sequence"/>
</dbReference>
<dbReference type="PANTHER" id="PTHR43685">
    <property type="entry name" value="GLYCOSYLTRANSFERASE"/>
    <property type="match status" value="1"/>
</dbReference>